<accession>A0AAC9F6T1</accession>
<dbReference type="SUPFAM" id="SSF53448">
    <property type="entry name" value="Nucleotide-diphospho-sugar transferases"/>
    <property type="match status" value="1"/>
</dbReference>
<protein>
    <recommendedName>
        <fullName evidence="3">Glycosyltransferase 2-like domain-containing protein</fullName>
    </recommendedName>
</protein>
<evidence type="ECO:0000313" key="1">
    <source>
        <dbReference type="EMBL" id="AMJ77740.1"/>
    </source>
</evidence>
<evidence type="ECO:0000313" key="2">
    <source>
        <dbReference type="Proteomes" id="UP000061468"/>
    </source>
</evidence>
<dbReference type="Proteomes" id="UP000061468">
    <property type="component" value="Chromosome"/>
</dbReference>
<dbReference type="EMBL" id="CP013928">
    <property type="protein sequence ID" value="AMJ77740.1"/>
    <property type="molecule type" value="Genomic_DNA"/>
</dbReference>
<dbReference type="Gene3D" id="3.90.550.10">
    <property type="entry name" value="Spore Coat Polysaccharide Biosynthesis Protein SpsA, Chain A"/>
    <property type="match status" value="1"/>
</dbReference>
<gene>
    <name evidence="1" type="ORF">AV942_05135</name>
</gene>
<reference evidence="1 2" key="1">
    <citation type="submission" date="2015-12" db="EMBL/GenBank/DDBJ databases">
        <title>Intraspecies pangenome expansion in the marine bacterium Alteromonas.</title>
        <authorList>
            <person name="Lopez-Perez M."/>
            <person name="Rodriguez-Valera F."/>
        </authorList>
    </citation>
    <scope>NUCLEOTIDE SEQUENCE [LARGE SCALE GENOMIC DNA]</scope>
    <source>
        <strain evidence="1 2">UM8</strain>
    </source>
</reference>
<name>A0AAC9F6T1_9ALTE</name>
<organism evidence="1 2">
    <name type="scientific">Alteromonas mediterranea</name>
    <dbReference type="NCBI Taxonomy" id="314275"/>
    <lineage>
        <taxon>Bacteria</taxon>
        <taxon>Pseudomonadati</taxon>
        <taxon>Pseudomonadota</taxon>
        <taxon>Gammaproteobacteria</taxon>
        <taxon>Alteromonadales</taxon>
        <taxon>Alteromonadaceae</taxon>
        <taxon>Alteromonas/Salinimonas group</taxon>
        <taxon>Alteromonas</taxon>
    </lineage>
</organism>
<sequence>MSQQPSIAIIIVSRNRPDLVERSVKHFEQDSYPNKEILVVECGTDAQNLSPYPTVSYTDDDFKGKCFGHNVGLNYLNMQKTYDYYLFCMNDVYVNDKTDFLAEMIDVMETNPRLGCMSPAEKDSDYPGARPKGSGLRPVTTSDYLFLFMRGEVVQKYGFFNHTFKYCWGAIHEYSYKLYRDDWFMAYYDGLDYLHLGGTTYGAKNTKTISREQYQINAKRFAYNYFVEQYGENWDTEFWDVATKHHDIEHNTYSKHRTYWAGAL</sequence>
<evidence type="ECO:0008006" key="3">
    <source>
        <dbReference type="Google" id="ProtNLM"/>
    </source>
</evidence>
<proteinExistence type="predicted"/>
<dbReference type="RefSeq" id="WP_015066468.1">
    <property type="nucleotide sequence ID" value="NZ_CAXGIV010000018.1"/>
</dbReference>
<dbReference type="InterPro" id="IPR029044">
    <property type="entry name" value="Nucleotide-diphossugar_trans"/>
</dbReference>
<dbReference type="AlphaFoldDB" id="A0AAC9F6T1"/>